<dbReference type="GO" id="GO:0003677">
    <property type="term" value="F:DNA binding"/>
    <property type="evidence" value="ECO:0007669"/>
    <property type="project" value="InterPro"/>
</dbReference>
<name>C6W8D8_ACTMD</name>
<dbReference type="InterPro" id="IPR036894">
    <property type="entry name" value="YbaB-like_sf"/>
</dbReference>
<evidence type="ECO:0000256" key="1">
    <source>
        <dbReference type="SAM" id="MobiDB-lite"/>
    </source>
</evidence>
<dbReference type="eggNOG" id="ENOG50341T7">
    <property type="taxonomic scope" value="Bacteria"/>
</dbReference>
<dbReference type="Pfam" id="PF02575">
    <property type="entry name" value="YbaB_DNA_bd"/>
    <property type="match status" value="1"/>
</dbReference>
<dbReference type="AlphaFoldDB" id="C6W8D8"/>
<organism evidence="2 3">
    <name type="scientific">Actinosynnema mirum (strain ATCC 29888 / DSM 43827 / JCM 3225 / NBRC 14064 / NCIMB 13271 / NRRL B-12336 / IMRU 3971 / 101)</name>
    <dbReference type="NCBI Taxonomy" id="446462"/>
    <lineage>
        <taxon>Bacteria</taxon>
        <taxon>Bacillati</taxon>
        <taxon>Actinomycetota</taxon>
        <taxon>Actinomycetes</taxon>
        <taxon>Pseudonocardiales</taxon>
        <taxon>Pseudonocardiaceae</taxon>
        <taxon>Actinosynnema</taxon>
    </lineage>
</organism>
<sequence>MTRVEQQFAGVDDMRQRLAELEVAATSADRSVTVVAGPSGAILDIRLTEQAVRKPAHALAGELMSTLRKAVAEAARRQAGIVDGALGEAFGDDLDLTEQVLETQAELFGMSKEELRAVTAEEATTAPQQGPPAPPARPTPPSPGQPQGGPVPGRPEPGQARTGGPQPGRPHSGRQQSGQPQPGRPQSGQPQPGRPQSGQPQPGKSQPGTSQPGQARPGQSGPAQRPQGGEPQQEDFSERNFMKDDWKQSGSKAQPPGPGGKQDDRFLNLYDDEDGR</sequence>
<feature type="compositionally biased region" description="Low complexity" evidence="1">
    <location>
        <begin position="173"/>
        <end position="214"/>
    </location>
</feature>
<protein>
    <recommendedName>
        <fullName evidence="4">YbaB/EbfC DNA-binding family protein</fullName>
    </recommendedName>
</protein>
<dbReference type="EMBL" id="CP001630">
    <property type="protein sequence ID" value="ACU38985.1"/>
    <property type="molecule type" value="Genomic_DNA"/>
</dbReference>
<dbReference type="Proteomes" id="UP000002213">
    <property type="component" value="Chromosome"/>
</dbReference>
<accession>C6W8D8</accession>
<gene>
    <name evidence="2" type="ordered locus">Amir_5164</name>
</gene>
<proteinExistence type="predicted"/>
<dbReference type="InterPro" id="IPR004401">
    <property type="entry name" value="YbaB/EbfC"/>
</dbReference>
<dbReference type="Gene3D" id="3.30.1310.10">
    <property type="entry name" value="Nucleoid-associated protein YbaB-like domain"/>
    <property type="match status" value="1"/>
</dbReference>
<reference evidence="2 3" key="1">
    <citation type="journal article" date="2009" name="Stand. Genomic Sci.">
        <title>Complete genome sequence of Actinosynnema mirum type strain (101).</title>
        <authorList>
            <person name="Land M."/>
            <person name="Lapidus A."/>
            <person name="Mayilraj S."/>
            <person name="Chen F."/>
            <person name="Copeland A."/>
            <person name="Del Rio T.G."/>
            <person name="Nolan M."/>
            <person name="Lucas S."/>
            <person name="Tice H."/>
            <person name="Cheng J.F."/>
            <person name="Chertkov O."/>
            <person name="Bruce D."/>
            <person name="Goodwin L."/>
            <person name="Pitluck S."/>
            <person name="Rohde M."/>
            <person name="Goker M."/>
            <person name="Pati A."/>
            <person name="Ivanova N."/>
            <person name="Mavromatis K."/>
            <person name="Chen A."/>
            <person name="Palaniappan K."/>
            <person name="Hauser L."/>
            <person name="Chang Y.J."/>
            <person name="Jeffries C.C."/>
            <person name="Brettin T."/>
            <person name="Detter J.C."/>
            <person name="Han C."/>
            <person name="Chain P."/>
            <person name="Tindall B.J."/>
            <person name="Bristow J."/>
            <person name="Eisen J.A."/>
            <person name="Markowitz V."/>
            <person name="Hugenholtz P."/>
            <person name="Kyrpides N.C."/>
            <person name="Klenk H.P."/>
        </authorList>
    </citation>
    <scope>NUCLEOTIDE SEQUENCE [LARGE SCALE GENOMIC DNA]</scope>
    <source>
        <strain evidence="3">ATCC 29888 / DSM 43827 / JCM 3225 / NBRC 14064 / NCIMB 13271 / NRRL B-12336 / IMRU 3971 / 101</strain>
    </source>
</reference>
<evidence type="ECO:0008006" key="4">
    <source>
        <dbReference type="Google" id="ProtNLM"/>
    </source>
</evidence>
<feature type="compositionally biased region" description="Basic and acidic residues" evidence="1">
    <location>
        <begin position="236"/>
        <end position="247"/>
    </location>
</feature>
<dbReference type="HOGENOM" id="CLU_1006976_0_0_11"/>
<feature type="compositionally biased region" description="Pro residues" evidence="1">
    <location>
        <begin position="129"/>
        <end position="144"/>
    </location>
</feature>
<dbReference type="KEGG" id="ami:Amir_5164"/>
<dbReference type="SUPFAM" id="SSF82607">
    <property type="entry name" value="YbaB-like"/>
    <property type="match status" value="1"/>
</dbReference>
<dbReference type="STRING" id="446462.Amir_5164"/>
<evidence type="ECO:0000313" key="3">
    <source>
        <dbReference type="Proteomes" id="UP000002213"/>
    </source>
</evidence>
<feature type="region of interest" description="Disordered" evidence="1">
    <location>
        <begin position="120"/>
        <end position="276"/>
    </location>
</feature>
<evidence type="ECO:0000313" key="2">
    <source>
        <dbReference type="EMBL" id="ACU38985.1"/>
    </source>
</evidence>
<keyword evidence="3" id="KW-1185">Reference proteome</keyword>